<comment type="subcellular location">
    <subcellularLocation>
        <location evidence="1">Membrane</location>
        <topology evidence="1">Multi-pass membrane protein</topology>
    </subcellularLocation>
</comment>
<dbReference type="HOGENOM" id="CLU_1532522_0_0_1"/>
<dbReference type="PANTHER" id="PTHR28165:SF2">
    <property type="entry name" value="MARVEL DOMAIN-CONTAINING PROTEIN"/>
    <property type="match status" value="1"/>
</dbReference>
<dbReference type="STRING" id="1284197.S8A4S7"/>
<dbReference type="AlphaFoldDB" id="S8A4S7"/>
<evidence type="ECO:0000256" key="4">
    <source>
        <dbReference type="ARBA" id="ARBA00023136"/>
    </source>
</evidence>
<keyword evidence="2 5" id="KW-0812">Transmembrane</keyword>
<comment type="caution">
    <text evidence="7">The sequence shown here is derived from an EMBL/GenBank/DDBJ whole genome shotgun (WGS) entry which is preliminary data.</text>
</comment>
<evidence type="ECO:0000256" key="3">
    <source>
        <dbReference type="ARBA" id="ARBA00022989"/>
    </source>
</evidence>
<evidence type="ECO:0000256" key="2">
    <source>
        <dbReference type="ARBA" id="ARBA00022692"/>
    </source>
</evidence>
<dbReference type="EMBL" id="AQGS01000592">
    <property type="protein sequence ID" value="EPS38020.1"/>
    <property type="molecule type" value="Genomic_DNA"/>
</dbReference>
<organism evidence="7 8">
    <name type="scientific">Dactylellina haptotyla (strain CBS 200.50)</name>
    <name type="common">Nematode-trapping fungus</name>
    <name type="synonym">Monacrosporium haptotylum</name>
    <dbReference type="NCBI Taxonomy" id="1284197"/>
    <lineage>
        <taxon>Eukaryota</taxon>
        <taxon>Fungi</taxon>
        <taxon>Dikarya</taxon>
        <taxon>Ascomycota</taxon>
        <taxon>Pezizomycotina</taxon>
        <taxon>Orbiliomycetes</taxon>
        <taxon>Orbiliales</taxon>
        <taxon>Orbiliaceae</taxon>
        <taxon>Dactylellina</taxon>
    </lineage>
</organism>
<reference evidence="8" key="2">
    <citation type="submission" date="2013-04" db="EMBL/GenBank/DDBJ databases">
        <title>Genomic mechanisms accounting for the adaptation to parasitism in nematode-trapping fungi.</title>
        <authorList>
            <person name="Ahren D.G."/>
        </authorList>
    </citation>
    <scope>NUCLEOTIDE SEQUENCE [LARGE SCALE GENOMIC DNA]</scope>
    <source>
        <strain evidence="8">CBS 200.50</strain>
    </source>
</reference>
<evidence type="ECO:0000256" key="1">
    <source>
        <dbReference type="ARBA" id="ARBA00004141"/>
    </source>
</evidence>
<proteinExistence type="predicted"/>
<evidence type="ECO:0000256" key="5">
    <source>
        <dbReference type="SAM" id="Phobius"/>
    </source>
</evidence>
<gene>
    <name evidence="7" type="ORF">H072_8277</name>
</gene>
<dbReference type="InterPro" id="IPR052649">
    <property type="entry name" value="NCE102-like"/>
</dbReference>
<dbReference type="OMA" id="IAWTDIL"/>
<keyword evidence="8" id="KW-1185">Reference proteome</keyword>
<feature type="transmembrane region" description="Helical" evidence="5">
    <location>
        <begin position="71"/>
        <end position="92"/>
    </location>
</feature>
<protein>
    <recommendedName>
        <fullName evidence="6">MARVEL domain-containing protein</fullName>
    </recommendedName>
</protein>
<feature type="transmembrane region" description="Helical" evidence="5">
    <location>
        <begin position="140"/>
        <end position="162"/>
    </location>
</feature>
<keyword evidence="3 5" id="KW-1133">Transmembrane helix</keyword>
<dbReference type="PANTHER" id="PTHR28165">
    <property type="entry name" value="NON-CLASSICAL EXPORT PROTEIN 2-RELATED"/>
    <property type="match status" value="1"/>
</dbReference>
<feature type="transmembrane region" description="Helical" evidence="5">
    <location>
        <begin position="7"/>
        <end position="30"/>
    </location>
</feature>
<feature type="domain" description="MARVEL" evidence="6">
    <location>
        <begin position="6"/>
        <end position="111"/>
    </location>
</feature>
<dbReference type="OrthoDB" id="2017497at2759"/>
<dbReference type="Proteomes" id="UP000015100">
    <property type="component" value="Unassembled WGS sequence"/>
</dbReference>
<evidence type="ECO:0000313" key="8">
    <source>
        <dbReference type="Proteomes" id="UP000015100"/>
    </source>
</evidence>
<dbReference type="GO" id="GO:0072659">
    <property type="term" value="P:protein localization to plasma membrane"/>
    <property type="evidence" value="ECO:0007669"/>
    <property type="project" value="TreeGrafter"/>
</dbReference>
<sequence>MNPCITILLRLAQLVFAAIVLALSVVLLLGQRAGDAPIVTKYSIAAGALGMFMAIFGVLSQIFVALRGSKIVGALDFLTALVGFAGGAAMAAQLGPGVNSCSNKHWREQNALVNGGYVVVNGQNFVYRDTPFYSRCQMSFAITAFEFLIGMTFVLSGIGLMLTSQRKKTPTPAKW</sequence>
<evidence type="ECO:0000313" key="7">
    <source>
        <dbReference type="EMBL" id="EPS38020.1"/>
    </source>
</evidence>
<dbReference type="GO" id="GO:0005886">
    <property type="term" value="C:plasma membrane"/>
    <property type="evidence" value="ECO:0007669"/>
    <property type="project" value="TreeGrafter"/>
</dbReference>
<reference evidence="7 8" key="1">
    <citation type="journal article" date="2013" name="PLoS Genet.">
        <title>Genomic mechanisms accounting for the adaptation to parasitism in nematode-trapping fungi.</title>
        <authorList>
            <person name="Meerupati T."/>
            <person name="Andersson K.M."/>
            <person name="Friman E."/>
            <person name="Kumar D."/>
            <person name="Tunlid A."/>
            <person name="Ahren D."/>
        </authorList>
    </citation>
    <scope>NUCLEOTIDE SEQUENCE [LARGE SCALE GENOMIC DNA]</scope>
    <source>
        <strain evidence="7 8">CBS 200.50</strain>
    </source>
</reference>
<accession>S8A4S7</accession>
<feature type="transmembrane region" description="Helical" evidence="5">
    <location>
        <begin position="42"/>
        <end position="64"/>
    </location>
</feature>
<keyword evidence="4 5" id="KW-0472">Membrane</keyword>
<dbReference type="GO" id="GO:0070941">
    <property type="term" value="P:eisosome assembly"/>
    <property type="evidence" value="ECO:0007669"/>
    <property type="project" value="TreeGrafter"/>
</dbReference>
<dbReference type="InterPro" id="IPR008253">
    <property type="entry name" value="Marvel"/>
</dbReference>
<dbReference type="GO" id="GO:0032126">
    <property type="term" value="C:eisosome"/>
    <property type="evidence" value="ECO:0007669"/>
    <property type="project" value="TreeGrafter"/>
</dbReference>
<evidence type="ECO:0000259" key="6">
    <source>
        <dbReference type="Pfam" id="PF01284"/>
    </source>
</evidence>
<dbReference type="Pfam" id="PF01284">
    <property type="entry name" value="MARVEL"/>
    <property type="match status" value="1"/>
</dbReference>
<name>S8A4S7_DACHA</name>